<dbReference type="CDD" id="cd02440">
    <property type="entry name" value="AdoMet_MTases"/>
    <property type="match status" value="1"/>
</dbReference>
<sequence>MIRRDILDLLQCPACAGPELTLGSGRRPDLVCQSCEAHYPIVNGIPDLVAPEATPAPGTYRTETLANVIAGVYDVVAPVMSMAIWRCSPLRYIDHENRALGRARGGVYLEAPIGTGVALAPCIAPYHDVTVLGVDKSWKMLFQAQKRLKKTGASFQLIRADVNALPIKTGAVRSLQSLNGLHGFTDRVGALNEFHRCLEPDGYFSGSTLVRAQTDMADAVLERYERYGIYPMLRSPEFLLQEVRAAAFEGMHFETHGAVMFFAGQRAARDETEVTSPSTKSTAKKGAAKKGASRKKTSKKSDASGDAKTSKGKGASKSSRRAG</sequence>
<dbReference type="AlphaFoldDB" id="A0A5C6XBR1"/>
<dbReference type="GO" id="GO:0008168">
    <property type="term" value="F:methyltransferase activity"/>
    <property type="evidence" value="ECO:0007669"/>
    <property type="project" value="UniProtKB-KW"/>
</dbReference>
<dbReference type="SUPFAM" id="SSF53335">
    <property type="entry name" value="S-adenosyl-L-methionine-dependent methyltransferases"/>
    <property type="match status" value="1"/>
</dbReference>
<dbReference type="Pfam" id="PF13649">
    <property type="entry name" value="Methyltransf_25"/>
    <property type="match status" value="1"/>
</dbReference>
<feature type="region of interest" description="Disordered" evidence="1">
    <location>
        <begin position="270"/>
        <end position="323"/>
    </location>
</feature>
<dbReference type="InterPro" id="IPR041698">
    <property type="entry name" value="Methyltransf_25"/>
</dbReference>
<dbReference type="Proteomes" id="UP000321412">
    <property type="component" value="Unassembled WGS sequence"/>
</dbReference>
<dbReference type="OrthoDB" id="5421689at2"/>
<evidence type="ECO:0000256" key="1">
    <source>
        <dbReference type="SAM" id="MobiDB-lite"/>
    </source>
</evidence>
<dbReference type="GO" id="GO:0032259">
    <property type="term" value="P:methylation"/>
    <property type="evidence" value="ECO:0007669"/>
    <property type="project" value="UniProtKB-KW"/>
</dbReference>
<organism evidence="3 4">
    <name type="scientific">Lujinxingia vulgaris</name>
    <dbReference type="NCBI Taxonomy" id="2600176"/>
    <lineage>
        <taxon>Bacteria</taxon>
        <taxon>Deltaproteobacteria</taxon>
        <taxon>Bradymonadales</taxon>
        <taxon>Lujinxingiaceae</taxon>
        <taxon>Lujinxingia</taxon>
    </lineage>
</organism>
<keyword evidence="3" id="KW-0808">Transferase</keyword>
<dbReference type="InterPro" id="IPR029063">
    <property type="entry name" value="SAM-dependent_MTases_sf"/>
</dbReference>
<dbReference type="Gene3D" id="2.20.25.10">
    <property type="match status" value="1"/>
</dbReference>
<dbReference type="EMBL" id="VOSM01000003">
    <property type="protein sequence ID" value="TXD37870.1"/>
    <property type="molecule type" value="Genomic_DNA"/>
</dbReference>
<name>A0A5C6XBR1_9DELT</name>
<feature type="compositionally biased region" description="Basic and acidic residues" evidence="1">
    <location>
        <begin position="299"/>
        <end position="309"/>
    </location>
</feature>
<keyword evidence="4" id="KW-1185">Reference proteome</keyword>
<feature type="compositionally biased region" description="Basic residues" evidence="1">
    <location>
        <begin position="282"/>
        <end position="298"/>
    </location>
</feature>
<accession>A0A5C6XBR1</accession>
<dbReference type="RefSeq" id="WP_146981024.1">
    <property type="nucleotide sequence ID" value="NZ_VOSM01000003.1"/>
</dbReference>
<dbReference type="Gene3D" id="3.40.50.150">
    <property type="entry name" value="Vaccinia Virus protein VP39"/>
    <property type="match status" value="1"/>
</dbReference>
<dbReference type="SUPFAM" id="SSF158997">
    <property type="entry name" value="Trm112p-like"/>
    <property type="match status" value="1"/>
</dbReference>
<reference evidence="3 4" key="1">
    <citation type="submission" date="2019-08" db="EMBL/GenBank/DDBJ databases">
        <title>Bradymonadales sp. TMQ4.</title>
        <authorList>
            <person name="Liang Q."/>
        </authorList>
    </citation>
    <scope>NUCLEOTIDE SEQUENCE [LARGE SCALE GENOMIC DNA]</scope>
    <source>
        <strain evidence="3 4">TMQ4</strain>
    </source>
</reference>
<comment type="caution">
    <text evidence="3">The sequence shown here is derived from an EMBL/GenBank/DDBJ whole genome shotgun (WGS) entry which is preliminary data.</text>
</comment>
<evidence type="ECO:0000313" key="3">
    <source>
        <dbReference type="EMBL" id="TXD37870.1"/>
    </source>
</evidence>
<feature type="domain" description="Methyltransferase" evidence="2">
    <location>
        <begin position="109"/>
        <end position="202"/>
    </location>
</feature>
<evidence type="ECO:0000259" key="2">
    <source>
        <dbReference type="Pfam" id="PF13649"/>
    </source>
</evidence>
<evidence type="ECO:0000313" key="4">
    <source>
        <dbReference type="Proteomes" id="UP000321412"/>
    </source>
</evidence>
<proteinExistence type="predicted"/>
<keyword evidence="3" id="KW-0489">Methyltransferase</keyword>
<protein>
    <submittedName>
        <fullName evidence="3">Methyltransferase domain-containing protein</fullName>
    </submittedName>
</protein>
<gene>
    <name evidence="3" type="ORF">FRC98_09335</name>
</gene>